<gene>
    <name evidence="2" type="ORF">CRENBAI_004586</name>
</gene>
<evidence type="ECO:0000313" key="3">
    <source>
        <dbReference type="Proteomes" id="UP001311232"/>
    </source>
</evidence>
<keyword evidence="3" id="KW-1185">Reference proteome</keyword>
<feature type="compositionally biased region" description="Low complexity" evidence="1">
    <location>
        <begin position="101"/>
        <end position="110"/>
    </location>
</feature>
<dbReference type="AlphaFoldDB" id="A0AAV9SDT4"/>
<proteinExistence type="predicted"/>
<dbReference type="Proteomes" id="UP001311232">
    <property type="component" value="Unassembled WGS sequence"/>
</dbReference>
<evidence type="ECO:0000256" key="1">
    <source>
        <dbReference type="SAM" id="MobiDB-lite"/>
    </source>
</evidence>
<feature type="region of interest" description="Disordered" evidence="1">
    <location>
        <begin position="89"/>
        <end position="114"/>
    </location>
</feature>
<protein>
    <submittedName>
        <fullName evidence="2">Uncharacterized protein</fullName>
    </submittedName>
</protein>
<reference evidence="2 3" key="1">
    <citation type="submission" date="2021-06" db="EMBL/GenBank/DDBJ databases">
        <authorList>
            <person name="Palmer J.M."/>
        </authorList>
    </citation>
    <scope>NUCLEOTIDE SEQUENCE [LARGE SCALE GENOMIC DNA]</scope>
    <source>
        <strain evidence="2 3">MEX-2019</strain>
        <tissue evidence="2">Muscle</tissue>
    </source>
</reference>
<organism evidence="2 3">
    <name type="scientific">Crenichthys baileyi</name>
    <name type="common">White River springfish</name>
    <dbReference type="NCBI Taxonomy" id="28760"/>
    <lineage>
        <taxon>Eukaryota</taxon>
        <taxon>Metazoa</taxon>
        <taxon>Chordata</taxon>
        <taxon>Craniata</taxon>
        <taxon>Vertebrata</taxon>
        <taxon>Euteleostomi</taxon>
        <taxon>Actinopterygii</taxon>
        <taxon>Neopterygii</taxon>
        <taxon>Teleostei</taxon>
        <taxon>Neoteleostei</taxon>
        <taxon>Acanthomorphata</taxon>
        <taxon>Ovalentaria</taxon>
        <taxon>Atherinomorphae</taxon>
        <taxon>Cyprinodontiformes</taxon>
        <taxon>Goodeidae</taxon>
        <taxon>Crenichthys</taxon>
    </lineage>
</organism>
<name>A0AAV9SDT4_9TELE</name>
<sequence>MAKSFANLLAHTLACQRHSPVISSWSHRGEHGGWSIPLSDESTVAQKSTCSAELLSALRGSSEATKCLPASMRRAVIHAVTLLRCAGAKGPSAKRRCRNASSSSSSSSSSEVTLEDKLHEVITSRCGKRRSVLM</sequence>
<comment type="caution">
    <text evidence="2">The sequence shown here is derived from an EMBL/GenBank/DDBJ whole genome shotgun (WGS) entry which is preliminary data.</text>
</comment>
<dbReference type="EMBL" id="JAHHUM010000579">
    <property type="protein sequence ID" value="KAK5619421.1"/>
    <property type="molecule type" value="Genomic_DNA"/>
</dbReference>
<accession>A0AAV9SDT4</accession>
<evidence type="ECO:0000313" key="2">
    <source>
        <dbReference type="EMBL" id="KAK5619421.1"/>
    </source>
</evidence>